<reference evidence="2 3" key="1">
    <citation type="journal article" date="2025" name="Microbiol. Resour. Announc.">
        <title>Draft genome sequences for Neonectria magnoliae and Neonectria punicea, canker pathogens of Liriodendron tulipifera and Acer saccharum in West Virginia.</title>
        <authorList>
            <person name="Petronek H.M."/>
            <person name="Kasson M.T."/>
            <person name="Metheny A.M."/>
            <person name="Stauder C.M."/>
            <person name="Lovett B."/>
            <person name="Lynch S.C."/>
            <person name="Garnas J.R."/>
            <person name="Kasson L.R."/>
            <person name="Stajich J.E."/>
        </authorList>
    </citation>
    <scope>NUCLEOTIDE SEQUENCE [LARGE SCALE GENOMIC DNA]</scope>
    <source>
        <strain evidence="2 3">NRRL 64653</strain>
    </source>
</reference>
<comment type="similarity">
    <text evidence="1">Belongs to the asaB hydroxylase/desaturase family.</text>
</comment>
<dbReference type="PANTHER" id="PTHR34598">
    <property type="entry name" value="BLL6449 PROTEIN"/>
    <property type="match status" value="1"/>
</dbReference>
<name>A0ABR1GGJ0_9HYPO</name>
<protein>
    <submittedName>
        <fullName evidence="2">Uncharacterized protein</fullName>
    </submittedName>
</protein>
<proteinExistence type="inferred from homology"/>
<evidence type="ECO:0000313" key="3">
    <source>
        <dbReference type="Proteomes" id="UP001498476"/>
    </source>
</evidence>
<keyword evidence="3" id="KW-1185">Reference proteome</keyword>
<dbReference type="InterPro" id="IPR044053">
    <property type="entry name" value="AsaB-like"/>
</dbReference>
<gene>
    <name evidence="2" type="ORF">QQX98_013360</name>
</gene>
<accession>A0ABR1GGJ0</accession>
<evidence type="ECO:0000313" key="2">
    <source>
        <dbReference type="EMBL" id="KAK7393856.1"/>
    </source>
</evidence>
<dbReference type="Proteomes" id="UP001498476">
    <property type="component" value="Unassembled WGS sequence"/>
</dbReference>
<dbReference type="PANTHER" id="PTHR34598:SF3">
    <property type="entry name" value="OXIDOREDUCTASE AN1597"/>
    <property type="match status" value="1"/>
</dbReference>
<organism evidence="2 3">
    <name type="scientific">Neonectria punicea</name>
    <dbReference type="NCBI Taxonomy" id="979145"/>
    <lineage>
        <taxon>Eukaryota</taxon>
        <taxon>Fungi</taxon>
        <taxon>Dikarya</taxon>
        <taxon>Ascomycota</taxon>
        <taxon>Pezizomycotina</taxon>
        <taxon>Sordariomycetes</taxon>
        <taxon>Hypocreomycetidae</taxon>
        <taxon>Hypocreales</taxon>
        <taxon>Nectriaceae</taxon>
        <taxon>Neonectria</taxon>
    </lineage>
</organism>
<comment type="caution">
    <text evidence="2">The sequence shown here is derived from an EMBL/GenBank/DDBJ whole genome shotgun (WGS) entry which is preliminary data.</text>
</comment>
<dbReference type="EMBL" id="JAZAVJ010000810">
    <property type="protein sequence ID" value="KAK7393856.1"/>
    <property type="molecule type" value="Genomic_DNA"/>
</dbReference>
<evidence type="ECO:0000256" key="1">
    <source>
        <dbReference type="ARBA" id="ARBA00023604"/>
    </source>
</evidence>
<sequence length="153" mass="18113">MALTAELKYLQWQDLYERERPFQLFIDLPPDAEDRRVSNLVFEKHHVPIVDIRSRYNQFSLDTHGFMIRKHQTAMKDFTDREAVESIYLPEVEEILRSNLDGVDGCFVFNWRLRNTDPEVPGQIDLNDPTDFRRPATHLHIEGDTKIKAQLLF</sequence>